<keyword evidence="11" id="KW-1185">Reference proteome</keyword>
<protein>
    <submittedName>
        <fullName evidence="10">EamA family transporter RarD</fullName>
    </submittedName>
</protein>
<dbReference type="PANTHER" id="PTHR22911">
    <property type="entry name" value="ACYL-MALONYL CONDENSING ENZYME-RELATED"/>
    <property type="match status" value="1"/>
</dbReference>
<keyword evidence="7 8" id="KW-0472">Membrane</keyword>
<comment type="similarity">
    <text evidence="2">Belongs to the EamA transporter family.</text>
</comment>
<feature type="transmembrane region" description="Helical" evidence="8">
    <location>
        <begin position="105"/>
        <end position="122"/>
    </location>
</feature>
<dbReference type="NCBIfam" id="TIGR00688">
    <property type="entry name" value="rarD"/>
    <property type="match status" value="1"/>
</dbReference>
<dbReference type="InterPro" id="IPR004626">
    <property type="entry name" value="RarD"/>
</dbReference>
<dbReference type="SUPFAM" id="SSF103481">
    <property type="entry name" value="Multidrug resistance efflux transporter EmrE"/>
    <property type="match status" value="2"/>
</dbReference>
<dbReference type="PANTHER" id="PTHR22911:SF137">
    <property type="entry name" value="SOLUTE CARRIER FAMILY 35 MEMBER G2-RELATED"/>
    <property type="match status" value="1"/>
</dbReference>
<feature type="transmembrane region" description="Helical" evidence="8">
    <location>
        <begin position="151"/>
        <end position="168"/>
    </location>
</feature>
<name>A0ABT6W7U1_9ACTN</name>
<evidence type="ECO:0000256" key="7">
    <source>
        <dbReference type="ARBA" id="ARBA00023136"/>
    </source>
</evidence>
<dbReference type="RefSeq" id="WP_271323707.1">
    <property type="nucleotide sequence ID" value="NZ_JAAGKO020000062.1"/>
</dbReference>
<proteinExistence type="inferred from homology"/>
<evidence type="ECO:0000256" key="4">
    <source>
        <dbReference type="ARBA" id="ARBA00022475"/>
    </source>
</evidence>
<evidence type="ECO:0000313" key="10">
    <source>
        <dbReference type="EMBL" id="MDI5966821.1"/>
    </source>
</evidence>
<feature type="domain" description="EamA" evidence="9">
    <location>
        <begin position="9"/>
        <end position="145"/>
    </location>
</feature>
<dbReference type="Proteomes" id="UP001156398">
    <property type="component" value="Unassembled WGS sequence"/>
</dbReference>
<dbReference type="Pfam" id="PF00892">
    <property type="entry name" value="EamA"/>
    <property type="match status" value="1"/>
</dbReference>
<reference evidence="10 11" key="1">
    <citation type="submission" date="2023-05" db="EMBL/GenBank/DDBJ databases">
        <title>Streptantibioticus silvisoli sp. nov., acidotolerant actinomycetes 1 from pine litter.</title>
        <authorList>
            <person name="Swiecimska M."/>
            <person name="Golinska P."/>
            <person name="Sangal V."/>
            <person name="Wachnowicz B."/>
            <person name="Goodfellow M."/>
        </authorList>
    </citation>
    <scope>NUCLEOTIDE SEQUENCE [LARGE SCALE GENOMIC DNA]</scope>
    <source>
        <strain evidence="10 11">SL54</strain>
    </source>
</reference>
<feature type="transmembrane region" description="Helical" evidence="8">
    <location>
        <begin position="180"/>
        <end position="200"/>
    </location>
</feature>
<dbReference type="EMBL" id="JAAGKO020000062">
    <property type="protein sequence ID" value="MDI5966821.1"/>
    <property type="molecule type" value="Genomic_DNA"/>
</dbReference>
<keyword evidence="6 8" id="KW-1133">Transmembrane helix</keyword>
<evidence type="ECO:0000256" key="2">
    <source>
        <dbReference type="ARBA" id="ARBA00007362"/>
    </source>
</evidence>
<feature type="transmembrane region" description="Helical" evidence="8">
    <location>
        <begin position="40"/>
        <end position="56"/>
    </location>
</feature>
<comment type="caution">
    <text evidence="10">The sequence shown here is derived from an EMBL/GenBank/DDBJ whole genome shotgun (WGS) entry which is preliminary data.</text>
</comment>
<keyword evidence="3" id="KW-0813">Transport</keyword>
<dbReference type="InterPro" id="IPR037185">
    <property type="entry name" value="EmrE-like"/>
</dbReference>
<evidence type="ECO:0000256" key="1">
    <source>
        <dbReference type="ARBA" id="ARBA00004651"/>
    </source>
</evidence>
<evidence type="ECO:0000259" key="9">
    <source>
        <dbReference type="Pfam" id="PF00892"/>
    </source>
</evidence>
<feature type="transmembrane region" description="Helical" evidence="8">
    <location>
        <begin position="215"/>
        <end position="236"/>
    </location>
</feature>
<organism evidence="10 11">
    <name type="scientific">Streptantibioticus silvisoli</name>
    <dbReference type="NCBI Taxonomy" id="2705255"/>
    <lineage>
        <taxon>Bacteria</taxon>
        <taxon>Bacillati</taxon>
        <taxon>Actinomycetota</taxon>
        <taxon>Actinomycetes</taxon>
        <taxon>Kitasatosporales</taxon>
        <taxon>Streptomycetaceae</taxon>
        <taxon>Streptantibioticus</taxon>
    </lineage>
</organism>
<evidence type="ECO:0000256" key="6">
    <source>
        <dbReference type="ARBA" id="ARBA00022989"/>
    </source>
</evidence>
<dbReference type="InterPro" id="IPR000620">
    <property type="entry name" value="EamA_dom"/>
</dbReference>
<evidence type="ECO:0000313" key="11">
    <source>
        <dbReference type="Proteomes" id="UP001156398"/>
    </source>
</evidence>
<evidence type="ECO:0000256" key="8">
    <source>
        <dbReference type="SAM" id="Phobius"/>
    </source>
</evidence>
<accession>A0ABT6W7U1</accession>
<keyword evidence="4" id="KW-1003">Cell membrane</keyword>
<feature type="transmembrane region" description="Helical" evidence="8">
    <location>
        <begin position="129"/>
        <end position="145"/>
    </location>
</feature>
<comment type="subcellular location">
    <subcellularLocation>
        <location evidence="1">Cell membrane</location>
        <topology evidence="1">Multi-pass membrane protein</topology>
    </subcellularLocation>
</comment>
<feature type="transmembrane region" description="Helical" evidence="8">
    <location>
        <begin position="76"/>
        <end position="93"/>
    </location>
</feature>
<feature type="transmembrane region" description="Helical" evidence="8">
    <location>
        <begin position="9"/>
        <end position="28"/>
    </location>
</feature>
<gene>
    <name evidence="10" type="primary">rarD</name>
    <name evidence="10" type="ORF">POF43_029515</name>
</gene>
<feature type="transmembrane region" description="Helical" evidence="8">
    <location>
        <begin position="269"/>
        <end position="289"/>
    </location>
</feature>
<sequence>MAVDGQRRAGVLCGVAAYVLWGLVPLFWPLLRPASATEILAHRMVWSLAVVGGALLVKRRWGWLRELAHQPRRAGLVALAATLVSVNWGFYIWGVNSGRVVESALGYFINPLVTICFGVLVLRERLRTAQWVAVGVGVLAVAVLTAGYGRLPWLALVLAFSFGGYGLVKKKIGLGGLESLGAETAVLFLPALVYLVVLGMDGRSTFTGHGAGHPLLLAAAGLVTAVPLVFFGAAAVRVPLTTLGLLQYLAPVLQFLCGLLYFHETMPPERWAGFALVWLALALLTWDALRTARAGRSGVRASGGVVAGGVVAGGAVLPGDGAGADGAVLQGAGAGAGGAVADGGVIDAGAVAGGAVAAPVVRDGSVDEDGGHKVNR</sequence>
<evidence type="ECO:0000256" key="5">
    <source>
        <dbReference type="ARBA" id="ARBA00022692"/>
    </source>
</evidence>
<feature type="transmembrane region" description="Helical" evidence="8">
    <location>
        <begin position="243"/>
        <end position="263"/>
    </location>
</feature>
<evidence type="ECO:0000256" key="3">
    <source>
        <dbReference type="ARBA" id="ARBA00022448"/>
    </source>
</evidence>
<keyword evidence="5 8" id="KW-0812">Transmembrane</keyword>